<keyword evidence="3" id="KW-1185">Reference proteome</keyword>
<dbReference type="PaxDb" id="2903-EOD39662"/>
<feature type="region of interest" description="Disordered" evidence="1">
    <location>
        <begin position="417"/>
        <end position="457"/>
    </location>
</feature>
<feature type="region of interest" description="Disordered" evidence="1">
    <location>
        <begin position="227"/>
        <end position="256"/>
    </location>
</feature>
<reference evidence="3" key="1">
    <citation type="journal article" date="2013" name="Nature">
        <title>Pan genome of the phytoplankton Emiliania underpins its global distribution.</title>
        <authorList>
            <person name="Read B.A."/>
            <person name="Kegel J."/>
            <person name="Klute M.J."/>
            <person name="Kuo A."/>
            <person name="Lefebvre S.C."/>
            <person name="Maumus F."/>
            <person name="Mayer C."/>
            <person name="Miller J."/>
            <person name="Monier A."/>
            <person name="Salamov A."/>
            <person name="Young J."/>
            <person name="Aguilar M."/>
            <person name="Claverie J.M."/>
            <person name="Frickenhaus S."/>
            <person name="Gonzalez K."/>
            <person name="Herman E.K."/>
            <person name="Lin Y.C."/>
            <person name="Napier J."/>
            <person name="Ogata H."/>
            <person name="Sarno A.F."/>
            <person name="Shmutz J."/>
            <person name="Schroeder D."/>
            <person name="de Vargas C."/>
            <person name="Verret F."/>
            <person name="von Dassow P."/>
            <person name="Valentin K."/>
            <person name="Van de Peer Y."/>
            <person name="Wheeler G."/>
            <person name="Dacks J.B."/>
            <person name="Delwiche C.F."/>
            <person name="Dyhrman S.T."/>
            <person name="Glockner G."/>
            <person name="John U."/>
            <person name="Richards T."/>
            <person name="Worden A.Z."/>
            <person name="Zhang X."/>
            <person name="Grigoriev I.V."/>
            <person name="Allen A.E."/>
            <person name="Bidle K."/>
            <person name="Borodovsky M."/>
            <person name="Bowler C."/>
            <person name="Brownlee C."/>
            <person name="Cock J.M."/>
            <person name="Elias M."/>
            <person name="Gladyshev V.N."/>
            <person name="Groth M."/>
            <person name="Guda C."/>
            <person name="Hadaegh A."/>
            <person name="Iglesias-Rodriguez M.D."/>
            <person name="Jenkins J."/>
            <person name="Jones B.M."/>
            <person name="Lawson T."/>
            <person name="Leese F."/>
            <person name="Lindquist E."/>
            <person name="Lobanov A."/>
            <person name="Lomsadze A."/>
            <person name="Malik S.B."/>
            <person name="Marsh M.E."/>
            <person name="Mackinder L."/>
            <person name="Mock T."/>
            <person name="Mueller-Roeber B."/>
            <person name="Pagarete A."/>
            <person name="Parker M."/>
            <person name="Probert I."/>
            <person name="Quesneville H."/>
            <person name="Raines C."/>
            <person name="Rensing S.A."/>
            <person name="Riano-Pachon D.M."/>
            <person name="Richier S."/>
            <person name="Rokitta S."/>
            <person name="Shiraiwa Y."/>
            <person name="Soanes D.M."/>
            <person name="van der Giezen M."/>
            <person name="Wahlund T.M."/>
            <person name="Williams B."/>
            <person name="Wilson W."/>
            <person name="Wolfe G."/>
            <person name="Wurch L.L."/>
        </authorList>
    </citation>
    <scope>NUCLEOTIDE SEQUENCE</scope>
</reference>
<reference evidence="2" key="2">
    <citation type="submission" date="2024-10" db="UniProtKB">
        <authorList>
            <consortium name="EnsemblProtists"/>
        </authorList>
    </citation>
    <scope>IDENTIFICATION</scope>
</reference>
<feature type="region of interest" description="Disordered" evidence="1">
    <location>
        <begin position="476"/>
        <end position="498"/>
    </location>
</feature>
<dbReference type="RefSeq" id="XP_005792091.1">
    <property type="nucleotide sequence ID" value="XM_005792034.1"/>
</dbReference>
<dbReference type="KEGG" id="ehx:EMIHUDRAFT_462204"/>
<feature type="compositionally biased region" description="Gly residues" evidence="1">
    <location>
        <begin position="418"/>
        <end position="435"/>
    </location>
</feature>
<feature type="compositionally biased region" description="Low complexity" evidence="1">
    <location>
        <begin position="234"/>
        <end position="243"/>
    </location>
</feature>
<evidence type="ECO:0000256" key="1">
    <source>
        <dbReference type="SAM" id="MobiDB-lite"/>
    </source>
</evidence>
<dbReference type="GeneID" id="17284933"/>
<evidence type="ECO:0000313" key="2">
    <source>
        <dbReference type="EnsemblProtists" id="EOD39662"/>
    </source>
</evidence>
<organism evidence="2 3">
    <name type="scientific">Emiliania huxleyi (strain CCMP1516)</name>
    <dbReference type="NCBI Taxonomy" id="280463"/>
    <lineage>
        <taxon>Eukaryota</taxon>
        <taxon>Haptista</taxon>
        <taxon>Haptophyta</taxon>
        <taxon>Prymnesiophyceae</taxon>
        <taxon>Isochrysidales</taxon>
        <taxon>Noelaerhabdaceae</taxon>
        <taxon>Emiliania</taxon>
    </lineage>
</organism>
<evidence type="ECO:0000313" key="3">
    <source>
        <dbReference type="Proteomes" id="UP000013827"/>
    </source>
</evidence>
<proteinExistence type="predicted"/>
<dbReference type="Proteomes" id="UP000013827">
    <property type="component" value="Unassembled WGS sequence"/>
</dbReference>
<accession>A0A0D3KV77</accession>
<dbReference type="EnsemblProtists" id="EOD39662">
    <property type="protein sequence ID" value="EOD39662"/>
    <property type="gene ID" value="EMIHUDRAFT_462204"/>
</dbReference>
<sequence>MPTPSAPPLVPGPALFTQRAFVADMAVLAEGCVMADMHTAATAPGGGGSFWAAFGPGTSAEGARRAMESREQYPAWAPDKVGEHAMKPASEAAECEVRRRRSEWATALKERYSPEALAWADPAQGMEKAAAVTLLHPPPDLGCGDDPLIVVAFRGSKAASDYFVTDASPRFVPLRRSVDLSGTGTLEDGGTYEYDFTPPEDASQRPRRSLAGIARTATFARRLSISRRSERAAKPGAGAAVEAGAEEGGEGGAGDGGSLEAEARLLFLLADSPRECATVGLWRAYAGAPARAEESLNHQPLLPGRPLVGRRRMDEVEAVGRLRALRVVCAADIIARVPPRSVGGSHGVSSRLAIHASRRGGATRLSGPGFTLRRDDPHDAELWRVLPADAHCCHALYLRGEATRAVAVPLDAPWPFGEGAGGEAEAGGEGRGSGEGRSSSRGGAAEQRDSELDFGLGQQLGQQAASWLSWFARRVGGSAGEDGSGGEGSSAGQGESKE</sequence>
<name>A0A0D3KV77_EMIH1</name>
<dbReference type="HOGENOM" id="CLU_547957_0_0_1"/>
<feature type="compositionally biased region" description="Gly residues" evidence="1">
    <location>
        <begin position="477"/>
        <end position="491"/>
    </location>
</feature>
<dbReference type="AlphaFoldDB" id="A0A0D3KV77"/>
<protein>
    <submittedName>
        <fullName evidence="2">Uncharacterized protein</fullName>
    </submittedName>
</protein>
<feature type="compositionally biased region" description="Low complexity" evidence="1">
    <location>
        <begin position="436"/>
        <end position="445"/>
    </location>
</feature>
<feature type="region of interest" description="Disordered" evidence="1">
    <location>
        <begin position="188"/>
        <end position="210"/>
    </location>
</feature>